<feature type="domain" description="NadR/Ttd14 AAA" evidence="1">
    <location>
        <begin position="5"/>
        <end position="160"/>
    </location>
</feature>
<organism evidence="2 3">
    <name type="scientific">Pseudomonas putida</name>
    <name type="common">Arthrobacter siderocapsulatus</name>
    <dbReference type="NCBI Taxonomy" id="303"/>
    <lineage>
        <taxon>Bacteria</taxon>
        <taxon>Pseudomonadati</taxon>
        <taxon>Pseudomonadota</taxon>
        <taxon>Gammaproteobacteria</taxon>
        <taxon>Pseudomonadales</taxon>
        <taxon>Pseudomonadaceae</taxon>
        <taxon>Pseudomonas</taxon>
    </lineage>
</organism>
<dbReference type="SUPFAM" id="SSF52540">
    <property type="entry name" value="P-loop containing nucleoside triphosphate hydrolases"/>
    <property type="match status" value="1"/>
</dbReference>
<evidence type="ECO:0000259" key="1">
    <source>
        <dbReference type="Pfam" id="PF13521"/>
    </source>
</evidence>
<dbReference type="PANTHER" id="PTHR37512:SF1">
    <property type="entry name" value="NADR_TTD14 AAA DOMAIN-CONTAINING PROTEIN"/>
    <property type="match status" value="1"/>
</dbReference>
<dbReference type="InterPro" id="IPR027417">
    <property type="entry name" value="P-loop_NTPase"/>
</dbReference>
<protein>
    <submittedName>
        <fullName evidence="2">N-acetylglucosamine-6-sulfatase</fullName>
    </submittedName>
</protein>
<dbReference type="RefSeq" id="WP_064304713.1">
    <property type="nucleotide sequence ID" value="NZ_LUCV01000049.1"/>
</dbReference>
<dbReference type="Proteomes" id="UP000077752">
    <property type="component" value="Unassembled WGS sequence"/>
</dbReference>
<reference evidence="2 3" key="1">
    <citation type="submission" date="2016-03" db="EMBL/GenBank/DDBJ databases">
        <title>Draft Genome Assembly of Pseudomonas putida strain CBF10-2.</title>
        <authorList>
            <person name="Iyer R.S."/>
            <person name="Damania A."/>
        </authorList>
    </citation>
    <scope>NUCLEOTIDE SEQUENCE [LARGE SCALE GENOMIC DNA]</scope>
    <source>
        <strain evidence="2 3">CBF10-2</strain>
    </source>
</reference>
<accession>A0A177SAE1</accession>
<dbReference type="InterPro" id="IPR052735">
    <property type="entry name" value="NAD_biosynth-regulator"/>
</dbReference>
<sequence length="183" mass="20902">MKVLVLTGPESSGKSWLGAEIQAHFGGELVGEYVRHFIDEQQRDTCYADIATIATAQLAWEDAARRRQPPLLILDTHLLSNMLWSRVLFHDCPDWLEPALLARHYDLHLLLSPDGVPWVADGQRSQPALDDRRTFFEDSRRWLEQHRQPLQIIQGDWAGRRATVLAAVQRLLDDKPADCPTEC</sequence>
<comment type="caution">
    <text evidence="2">The sequence shown here is derived from an EMBL/GenBank/DDBJ whole genome shotgun (WGS) entry which is preliminary data.</text>
</comment>
<evidence type="ECO:0000313" key="3">
    <source>
        <dbReference type="Proteomes" id="UP000077752"/>
    </source>
</evidence>
<dbReference type="PANTHER" id="PTHR37512">
    <property type="entry name" value="TRIFUNCTIONAL NAD BIOSYNTHESIS/REGULATOR PROTEIN NADR"/>
    <property type="match status" value="1"/>
</dbReference>
<dbReference type="EMBL" id="LUCV01000049">
    <property type="protein sequence ID" value="OAI84935.1"/>
    <property type="molecule type" value="Genomic_DNA"/>
</dbReference>
<dbReference type="AlphaFoldDB" id="A0A177SAE1"/>
<gene>
    <name evidence="2" type="ORF">AYO28_03385</name>
</gene>
<name>A0A177SAE1_PSEPU</name>
<dbReference type="InterPro" id="IPR038727">
    <property type="entry name" value="NadR/Ttd14_AAA_dom"/>
</dbReference>
<dbReference type="Pfam" id="PF13521">
    <property type="entry name" value="AAA_28"/>
    <property type="match status" value="1"/>
</dbReference>
<dbReference type="Gene3D" id="3.40.50.300">
    <property type="entry name" value="P-loop containing nucleotide triphosphate hydrolases"/>
    <property type="match status" value="1"/>
</dbReference>
<proteinExistence type="predicted"/>
<evidence type="ECO:0000313" key="2">
    <source>
        <dbReference type="EMBL" id="OAI84935.1"/>
    </source>
</evidence>